<dbReference type="EMBL" id="AP012035">
    <property type="protein sequence ID" value="BAJ82422.1"/>
    <property type="molecule type" value="Genomic_DNA"/>
</dbReference>
<keyword evidence="6 10" id="KW-0067">ATP-binding</keyword>
<dbReference type="Pfam" id="PF00005">
    <property type="entry name" value="ABC_tran"/>
    <property type="match status" value="1"/>
</dbReference>
<evidence type="ECO:0000313" key="11">
    <source>
        <dbReference type="Proteomes" id="UP000007100"/>
    </source>
</evidence>
<keyword evidence="4" id="KW-1003">Cell membrane</keyword>
<dbReference type="PROSITE" id="PS00211">
    <property type="entry name" value="ABC_TRANSPORTER_1"/>
    <property type="match status" value="1"/>
</dbReference>
<reference evidence="10 11" key="1">
    <citation type="submission" date="2010-12" db="EMBL/GenBank/DDBJ databases">
        <title>Whole genome sequence of Acidiphilium multivorum AIU301.</title>
        <authorList>
            <person name="Narita-Yamada S."/>
            <person name="Nakamura S."/>
            <person name="Ito N."/>
            <person name="Takarada H."/>
            <person name="Katano Y."/>
            <person name="Nakazawa H."/>
            <person name="Hosoyama A."/>
            <person name="Yamada R."/>
            <person name="Fujita N."/>
        </authorList>
    </citation>
    <scope>NUCLEOTIDE SEQUENCE [LARGE SCALE GENOMIC DNA]</scope>
    <source>
        <strain evidence="11">DSM 11245 / JCM 8867 / AIU301</strain>
    </source>
</reference>
<dbReference type="CDD" id="cd03262">
    <property type="entry name" value="ABC_HisP_GlnQ"/>
    <property type="match status" value="1"/>
</dbReference>
<dbReference type="InterPro" id="IPR050086">
    <property type="entry name" value="MetN_ABC_transporter-like"/>
</dbReference>
<evidence type="ECO:0000256" key="2">
    <source>
        <dbReference type="ARBA" id="ARBA00005417"/>
    </source>
</evidence>
<dbReference type="Gene3D" id="3.40.50.300">
    <property type="entry name" value="P-loop containing nucleotide triphosphate hydrolases"/>
    <property type="match status" value="1"/>
</dbReference>
<dbReference type="SUPFAM" id="SSF52540">
    <property type="entry name" value="P-loop containing nucleoside triphosphate hydrolases"/>
    <property type="match status" value="1"/>
</dbReference>
<dbReference type="InterPro" id="IPR030679">
    <property type="entry name" value="ABC_ATPase_HisP-typ"/>
</dbReference>
<dbReference type="InterPro" id="IPR027417">
    <property type="entry name" value="P-loop_NTPase"/>
</dbReference>
<dbReference type="PANTHER" id="PTHR43166:SF9">
    <property type="entry name" value="GLUTAMATE_ASPARTATE IMPORT ATP-BINDING PROTEIN GLTL"/>
    <property type="match status" value="1"/>
</dbReference>
<dbReference type="InterPro" id="IPR003593">
    <property type="entry name" value="AAA+_ATPase"/>
</dbReference>
<gene>
    <name evidence="10" type="ordered locus">ACMV_30750</name>
</gene>
<dbReference type="GO" id="GO:0016887">
    <property type="term" value="F:ATP hydrolysis activity"/>
    <property type="evidence" value="ECO:0007669"/>
    <property type="project" value="InterPro"/>
</dbReference>
<comment type="similarity">
    <text evidence="2">Belongs to the ABC transporter superfamily.</text>
</comment>
<evidence type="ECO:0000256" key="1">
    <source>
        <dbReference type="ARBA" id="ARBA00004202"/>
    </source>
</evidence>
<accession>F0J5M8</accession>
<dbReference type="GO" id="GO:0015424">
    <property type="term" value="F:ABC-type amino acid transporter activity"/>
    <property type="evidence" value="ECO:0007669"/>
    <property type="project" value="InterPro"/>
</dbReference>
<evidence type="ECO:0000256" key="5">
    <source>
        <dbReference type="ARBA" id="ARBA00022741"/>
    </source>
</evidence>
<dbReference type="SMART" id="SM00382">
    <property type="entry name" value="AAA"/>
    <property type="match status" value="1"/>
</dbReference>
<evidence type="ECO:0000256" key="7">
    <source>
        <dbReference type="ARBA" id="ARBA00022970"/>
    </source>
</evidence>
<evidence type="ECO:0000256" key="4">
    <source>
        <dbReference type="ARBA" id="ARBA00022475"/>
    </source>
</evidence>
<keyword evidence="8" id="KW-0472">Membrane</keyword>
<keyword evidence="11" id="KW-1185">Reference proteome</keyword>
<keyword evidence="5" id="KW-0547">Nucleotide-binding</keyword>
<dbReference type="AlphaFoldDB" id="F0J5M8"/>
<dbReference type="InterPro" id="IPR003439">
    <property type="entry name" value="ABC_transporter-like_ATP-bd"/>
</dbReference>
<organism evidence="10 11">
    <name type="scientific">Acidiphilium multivorum (strain DSM 11245 / JCM 8867 / NBRC 100883 / AIU 301)</name>
    <dbReference type="NCBI Taxonomy" id="926570"/>
    <lineage>
        <taxon>Bacteria</taxon>
        <taxon>Pseudomonadati</taxon>
        <taxon>Pseudomonadota</taxon>
        <taxon>Alphaproteobacteria</taxon>
        <taxon>Acetobacterales</taxon>
        <taxon>Acidocellaceae</taxon>
        <taxon>Acidiphilium</taxon>
    </lineage>
</organism>
<evidence type="ECO:0000259" key="9">
    <source>
        <dbReference type="PROSITE" id="PS50893"/>
    </source>
</evidence>
<dbReference type="FunFam" id="3.40.50.300:FF:000020">
    <property type="entry name" value="Amino acid ABC transporter ATP-binding component"/>
    <property type="match status" value="1"/>
</dbReference>
<keyword evidence="7" id="KW-0029">Amino-acid transport</keyword>
<dbReference type="HOGENOM" id="CLU_000604_1_22_5"/>
<dbReference type="GO" id="GO:0005524">
    <property type="term" value="F:ATP binding"/>
    <property type="evidence" value="ECO:0007669"/>
    <property type="project" value="UniProtKB-KW"/>
</dbReference>
<evidence type="ECO:0000256" key="8">
    <source>
        <dbReference type="ARBA" id="ARBA00023136"/>
    </source>
</evidence>
<comment type="subcellular location">
    <subcellularLocation>
        <location evidence="1">Cell membrane</location>
        <topology evidence="1">Peripheral membrane protein</topology>
    </subcellularLocation>
</comment>
<feature type="domain" description="ABC transporter" evidence="9">
    <location>
        <begin position="26"/>
        <end position="260"/>
    </location>
</feature>
<dbReference type="GO" id="GO:0005886">
    <property type="term" value="C:plasma membrane"/>
    <property type="evidence" value="ECO:0007669"/>
    <property type="project" value="UniProtKB-SubCell"/>
</dbReference>
<keyword evidence="3" id="KW-0813">Transport</keyword>
<evidence type="ECO:0000256" key="3">
    <source>
        <dbReference type="ARBA" id="ARBA00022448"/>
    </source>
</evidence>
<dbReference type="PROSITE" id="PS50893">
    <property type="entry name" value="ABC_TRANSPORTER_2"/>
    <property type="match status" value="1"/>
</dbReference>
<evidence type="ECO:0000313" key="10">
    <source>
        <dbReference type="EMBL" id="BAJ82422.1"/>
    </source>
</evidence>
<dbReference type="Proteomes" id="UP000007100">
    <property type="component" value="Chromosome"/>
</dbReference>
<dbReference type="PANTHER" id="PTHR43166">
    <property type="entry name" value="AMINO ACID IMPORT ATP-BINDING PROTEIN"/>
    <property type="match status" value="1"/>
</dbReference>
<dbReference type="PIRSF" id="PIRSF039085">
    <property type="entry name" value="ABC_ATPase_HisP"/>
    <property type="match status" value="1"/>
</dbReference>
<evidence type="ECO:0000256" key="6">
    <source>
        <dbReference type="ARBA" id="ARBA00022840"/>
    </source>
</evidence>
<dbReference type="InterPro" id="IPR017871">
    <property type="entry name" value="ABC_transporter-like_CS"/>
</dbReference>
<name>F0J5M8_ACIMA</name>
<dbReference type="KEGG" id="amv:ACMV_30750"/>
<protein>
    <submittedName>
        <fullName evidence="10">Putative ABC transporter ATP-binding protein</fullName>
    </submittedName>
</protein>
<sequence>MRGSGGCAASGREGAPMSDAANGVAVRFEQVTKRYGATEVLSEISLDVRRGSTTCIIGPSGSGKSTLLRCTNLLARPDEGRVLIDGVDITGPGTDVDAMRARVGMVFQHFHLFSHLDVMDNVTLALRRVRRMAREEAEARAVAQLRAVGLEGLERRRPAELSGGQQQRVAIARALAMEPAVMLFDEATSALDPELVKGILNVMRDLALSGMTMLVVTHEMRFAREVAGEVVFMDRGRIVETGAPDRLFDHPGTARLQQFLDQVL</sequence>
<proteinExistence type="inferred from homology"/>